<proteinExistence type="inferred from homology"/>
<dbReference type="PANTHER" id="PTHR43649:SF31">
    <property type="entry name" value="SN-GLYCEROL-3-PHOSPHATE-BINDING PERIPLASMIC PROTEIN UGPB"/>
    <property type="match status" value="1"/>
</dbReference>
<evidence type="ECO:0000256" key="1">
    <source>
        <dbReference type="ARBA" id="ARBA00008520"/>
    </source>
</evidence>
<evidence type="ECO:0000313" key="2">
    <source>
        <dbReference type="EMBL" id="MFC4106320.1"/>
    </source>
</evidence>
<protein>
    <recommendedName>
        <fullName evidence="4">Aldouronate transport system substrate-binding protein</fullName>
    </recommendedName>
</protein>
<comment type="caution">
    <text evidence="2">The sequence shown here is derived from an EMBL/GenBank/DDBJ whole genome shotgun (WGS) entry which is preliminary data.</text>
</comment>
<sequence>MGIGDTAFTRRRLLRDTALGLGAAALATPLISACGDSKGGRGGVSSNGLKAVLPHYVPLQGGVKPDIPSVAGANGTLTDPGYLSYPTELVKTVAQPPGSGGTYQAITPLWGAIPPAGNAYYKAVNKALGANLVVSPANGATYDKTIPTLAAGDKLPDWIQLPAWWNSTFNTGGLTETRFADLTPYLSGANIRKYPNLAAIPTGGWESGAWNGKLYGIPSFTTAQSFGGTLFYRKDVLQDRGINPDDIKTADDLFHLGAELTAAKANVWAFDVLWLAIQQIFNVPSPNGFIVDGGKLRSAYESPQIIVALEYAYKLAKSGYVHPDALANDTSNETQRFYSGKELVQAGGTGGWNVMDAQQGQAANPRYTRDAFKLFSFDGSTPTILLGSPTRQLSYLNKRLSKEQIEECLRIADFLAAPFGSAEYTLINYGVEGVDWTRGAHGPSYTPTGQKEANQVTYGFLCAPQSAVVNPGYESVTRAFCEWSADAVKRAVKPVFWNMNITVPNRFASALSAQQITDTIVQVTHGTKTVSDFQTAVKSWKSAGGDAMVAWHQTEVLDKYGTGQ</sequence>
<dbReference type="Proteomes" id="UP001595868">
    <property type="component" value="Unassembled WGS sequence"/>
</dbReference>
<dbReference type="Gene3D" id="3.40.190.10">
    <property type="entry name" value="Periplasmic binding protein-like II"/>
    <property type="match status" value="1"/>
</dbReference>
<name>A0ABV8KJP5_9ACTN</name>
<dbReference type="PROSITE" id="PS51318">
    <property type="entry name" value="TAT"/>
    <property type="match status" value="1"/>
</dbReference>
<organism evidence="2 3">
    <name type="scientific">Micromonospora zhanjiangensis</name>
    <dbReference type="NCBI Taxonomy" id="1522057"/>
    <lineage>
        <taxon>Bacteria</taxon>
        <taxon>Bacillati</taxon>
        <taxon>Actinomycetota</taxon>
        <taxon>Actinomycetes</taxon>
        <taxon>Micromonosporales</taxon>
        <taxon>Micromonosporaceae</taxon>
        <taxon>Micromonospora</taxon>
    </lineage>
</organism>
<dbReference type="PANTHER" id="PTHR43649">
    <property type="entry name" value="ARABINOSE-BINDING PROTEIN-RELATED"/>
    <property type="match status" value="1"/>
</dbReference>
<dbReference type="RefSeq" id="WP_377544006.1">
    <property type="nucleotide sequence ID" value="NZ_JBHSBN010000005.1"/>
</dbReference>
<reference evidence="3" key="1">
    <citation type="journal article" date="2019" name="Int. J. Syst. Evol. Microbiol.">
        <title>The Global Catalogue of Microorganisms (GCM) 10K type strain sequencing project: providing services to taxonomists for standard genome sequencing and annotation.</title>
        <authorList>
            <consortium name="The Broad Institute Genomics Platform"/>
            <consortium name="The Broad Institute Genome Sequencing Center for Infectious Disease"/>
            <person name="Wu L."/>
            <person name="Ma J."/>
        </authorList>
    </citation>
    <scope>NUCLEOTIDE SEQUENCE [LARGE SCALE GENOMIC DNA]</scope>
    <source>
        <strain evidence="3">2902at01</strain>
    </source>
</reference>
<gene>
    <name evidence="2" type="ORF">ACFOX0_10275</name>
</gene>
<keyword evidence="3" id="KW-1185">Reference proteome</keyword>
<dbReference type="EMBL" id="JBHSBN010000005">
    <property type="protein sequence ID" value="MFC4106320.1"/>
    <property type="molecule type" value="Genomic_DNA"/>
</dbReference>
<dbReference type="InterPro" id="IPR050490">
    <property type="entry name" value="Bact_solute-bd_prot1"/>
</dbReference>
<evidence type="ECO:0000313" key="3">
    <source>
        <dbReference type="Proteomes" id="UP001595868"/>
    </source>
</evidence>
<dbReference type="SUPFAM" id="SSF53850">
    <property type="entry name" value="Periplasmic binding protein-like II"/>
    <property type="match status" value="1"/>
</dbReference>
<dbReference type="InterPro" id="IPR006311">
    <property type="entry name" value="TAT_signal"/>
</dbReference>
<comment type="similarity">
    <text evidence="1">Belongs to the bacterial solute-binding protein 1 family.</text>
</comment>
<evidence type="ECO:0008006" key="4">
    <source>
        <dbReference type="Google" id="ProtNLM"/>
    </source>
</evidence>
<accession>A0ABV8KJP5</accession>